<sequence length="394" mass="43788">MASAPVHSESDYDATLPPSSPQEQTSEDDGIPGPSRARHTGSQRSPSVDSSSVPSEKSGEVESDNGDIWTVEALMSERSVDDSGESEHKTWVGGTFMRMLGSVGSLQSGDNEVPWKWPLPNNAPPVVMTGWNSASNFVTRMQAGGSVSILSDDPVPYHPEVRRTKKARGQTTTGSKDSSAKERTTSAPTRHKMDKRSGSRASTAVKGKKRLETEDVGSVFLQELADKAKAAVALIEHWPVDNISDLDHWKAQAEMVFDAMVWGKKICAKWENNTDGSWKYRVRDYILMNDATLQLKTRIAELELPLWIITIMYGTRVATHPCAEDHKKLVDWTEEILMTLWRVRWLGDADSLLVWGDNVDLKIMPTSLVTRAERAMKEWSADCLIEWPADATMM</sequence>
<keyword evidence="3" id="KW-1185">Reference proteome</keyword>
<dbReference type="EMBL" id="SGPM01000078">
    <property type="protein sequence ID" value="THH30506.1"/>
    <property type="molecule type" value="Genomic_DNA"/>
</dbReference>
<reference evidence="2 3" key="1">
    <citation type="submission" date="2019-02" db="EMBL/GenBank/DDBJ databases">
        <title>Genome sequencing of the rare red list fungi Antrodiella citrinella (Flaviporus citrinellus).</title>
        <authorList>
            <person name="Buettner E."/>
            <person name="Kellner H."/>
        </authorList>
    </citation>
    <scope>NUCLEOTIDE SEQUENCE [LARGE SCALE GENOMIC DNA]</scope>
    <source>
        <strain evidence="2 3">DSM 108506</strain>
    </source>
</reference>
<evidence type="ECO:0000256" key="1">
    <source>
        <dbReference type="SAM" id="MobiDB-lite"/>
    </source>
</evidence>
<evidence type="ECO:0000313" key="3">
    <source>
        <dbReference type="Proteomes" id="UP000308730"/>
    </source>
</evidence>
<protein>
    <submittedName>
        <fullName evidence="2">Uncharacterized protein</fullName>
    </submittedName>
</protein>
<organism evidence="2 3">
    <name type="scientific">Antrodiella citrinella</name>
    <dbReference type="NCBI Taxonomy" id="2447956"/>
    <lineage>
        <taxon>Eukaryota</taxon>
        <taxon>Fungi</taxon>
        <taxon>Dikarya</taxon>
        <taxon>Basidiomycota</taxon>
        <taxon>Agaricomycotina</taxon>
        <taxon>Agaricomycetes</taxon>
        <taxon>Polyporales</taxon>
        <taxon>Steccherinaceae</taxon>
        <taxon>Antrodiella</taxon>
    </lineage>
</organism>
<dbReference type="AlphaFoldDB" id="A0A4S4MVX4"/>
<feature type="compositionally biased region" description="Low complexity" evidence="1">
    <location>
        <begin position="45"/>
        <end position="56"/>
    </location>
</feature>
<comment type="caution">
    <text evidence="2">The sequence shown here is derived from an EMBL/GenBank/DDBJ whole genome shotgun (WGS) entry which is preliminary data.</text>
</comment>
<proteinExistence type="predicted"/>
<feature type="region of interest" description="Disordered" evidence="1">
    <location>
        <begin position="149"/>
        <end position="208"/>
    </location>
</feature>
<evidence type="ECO:0000313" key="2">
    <source>
        <dbReference type="EMBL" id="THH30506.1"/>
    </source>
</evidence>
<accession>A0A4S4MVX4</accession>
<gene>
    <name evidence="2" type="ORF">EUX98_g3671</name>
</gene>
<name>A0A4S4MVX4_9APHY</name>
<dbReference type="Proteomes" id="UP000308730">
    <property type="component" value="Unassembled WGS sequence"/>
</dbReference>
<feature type="region of interest" description="Disordered" evidence="1">
    <location>
        <begin position="1"/>
        <end position="70"/>
    </location>
</feature>